<dbReference type="InterPro" id="IPR000330">
    <property type="entry name" value="SNF2_N"/>
</dbReference>
<feature type="domain" description="Helicase ATP-binding" evidence="4">
    <location>
        <begin position="628"/>
        <end position="789"/>
    </location>
</feature>
<dbReference type="CDD" id="cd18012">
    <property type="entry name" value="DEXQc_arch_SWI2_SNF2"/>
    <property type="match status" value="1"/>
</dbReference>
<dbReference type="SUPFAM" id="SSF52540">
    <property type="entry name" value="P-loop containing nucleoside triphosphate hydrolases"/>
    <property type="match status" value="2"/>
</dbReference>
<dbReference type="Gene3D" id="3.40.50.10810">
    <property type="entry name" value="Tandem AAA-ATPase domain"/>
    <property type="match status" value="1"/>
</dbReference>
<dbReference type="InterPro" id="IPR049730">
    <property type="entry name" value="SNF2/RAD54-like_C"/>
</dbReference>
<dbReference type="FunFam" id="3.40.50.10810:FF:000054">
    <property type="entry name" value="Helicase, Snf2 family"/>
    <property type="match status" value="1"/>
</dbReference>
<keyword evidence="2" id="KW-0863">Zinc-finger</keyword>
<dbReference type="InterPro" id="IPR013663">
    <property type="entry name" value="Helicase_SWF/SNF/SWI_bac"/>
</dbReference>
<keyword evidence="2" id="KW-0862">Zinc</keyword>
<dbReference type="CDD" id="cd18793">
    <property type="entry name" value="SF2_C_SNF"/>
    <property type="match status" value="1"/>
</dbReference>
<feature type="domain" description="SWIM-type" evidence="3">
    <location>
        <begin position="53"/>
        <end position="93"/>
    </location>
</feature>
<dbReference type="PROSITE" id="PS51192">
    <property type="entry name" value="HELICASE_ATP_BIND_1"/>
    <property type="match status" value="1"/>
</dbReference>
<dbReference type="SMART" id="SM00490">
    <property type="entry name" value="HELICc"/>
    <property type="match status" value="1"/>
</dbReference>
<keyword evidence="6" id="KW-0347">Helicase</keyword>
<gene>
    <name evidence="6" type="ORF">NSA47_06055</name>
</gene>
<dbReference type="InterPro" id="IPR014001">
    <property type="entry name" value="Helicase_ATP-bd"/>
</dbReference>
<dbReference type="GO" id="GO:0008270">
    <property type="term" value="F:zinc ion binding"/>
    <property type="evidence" value="ECO:0007669"/>
    <property type="project" value="UniProtKB-KW"/>
</dbReference>
<evidence type="ECO:0000259" key="3">
    <source>
        <dbReference type="PROSITE" id="PS50966"/>
    </source>
</evidence>
<dbReference type="SMART" id="SM00487">
    <property type="entry name" value="DEXDc"/>
    <property type="match status" value="1"/>
</dbReference>
<dbReference type="Pfam" id="PF04434">
    <property type="entry name" value="SWIM"/>
    <property type="match status" value="1"/>
</dbReference>
<dbReference type="GO" id="GO:0004386">
    <property type="term" value="F:helicase activity"/>
    <property type="evidence" value="ECO:0007669"/>
    <property type="project" value="UniProtKB-KW"/>
</dbReference>
<keyword evidence="1" id="KW-0378">Hydrolase</keyword>
<dbReference type="RefSeq" id="WP_257530053.1">
    <property type="nucleotide sequence ID" value="NZ_JANKAS010000004.1"/>
</dbReference>
<evidence type="ECO:0000313" key="6">
    <source>
        <dbReference type="EMBL" id="MCR1898554.1"/>
    </source>
</evidence>
<keyword evidence="2" id="KW-0479">Metal-binding</keyword>
<accession>A0AAE3HFL2</accession>
<dbReference type="EMBL" id="JANKAS010000004">
    <property type="protein sequence ID" value="MCR1898554.1"/>
    <property type="molecule type" value="Genomic_DNA"/>
</dbReference>
<dbReference type="FunFam" id="3.40.50.300:FF:000533">
    <property type="entry name" value="Helicase, Snf2 family"/>
    <property type="match status" value="1"/>
</dbReference>
<comment type="caution">
    <text evidence="6">The sequence shown here is derived from an EMBL/GenBank/DDBJ whole genome shotgun (WGS) entry which is preliminary data.</text>
</comment>
<keyword evidence="6" id="KW-0547">Nucleotide-binding</keyword>
<dbReference type="Gene3D" id="3.40.50.300">
    <property type="entry name" value="P-loop containing nucleotide triphosphate hydrolases"/>
    <property type="match status" value="1"/>
</dbReference>
<protein>
    <submittedName>
        <fullName evidence="6">DEAD/DEAH box helicase</fullName>
    </submittedName>
</protein>
<dbReference type="InterPro" id="IPR027417">
    <property type="entry name" value="P-loop_NTPase"/>
</dbReference>
<feature type="domain" description="Helicase C-terminal" evidence="5">
    <location>
        <begin position="910"/>
        <end position="1068"/>
    </location>
</feature>
<reference evidence="6" key="1">
    <citation type="submission" date="2022-07" db="EMBL/GenBank/DDBJ databases">
        <title>Enhanced cultured diversity of the mouse gut microbiota enables custom-made synthetic communities.</title>
        <authorList>
            <person name="Afrizal A."/>
        </authorList>
    </citation>
    <scope>NUCLEOTIDE SEQUENCE</scope>
    <source>
        <strain evidence="6">DSM 28593</strain>
    </source>
</reference>
<dbReference type="Pfam" id="PF00176">
    <property type="entry name" value="SNF2-rel_dom"/>
    <property type="match status" value="1"/>
</dbReference>
<dbReference type="AlphaFoldDB" id="A0AAE3HFL2"/>
<keyword evidence="6" id="KW-0067">ATP-binding</keyword>
<dbReference type="InterPro" id="IPR001650">
    <property type="entry name" value="Helicase_C-like"/>
</dbReference>
<dbReference type="PROSITE" id="PS50966">
    <property type="entry name" value="ZF_SWIM"/>
    <property type="match status" value="1"/>
</dbReference>
<dbReference type="Pfam" id="PF00271">
    <property type="entry name" value="Helicase_C"/>
    <property type="match status" value="1"/>
</dbReference>
<evidence type="ECO:0000256" key="1">
    <source>
        <dbReference type="ARBA" id="ARBA00022801"/>
    </source>
</evidence>
<evidence type="ECO:0000259" key="5">
    <source>
        <dbReference type="PROSITE" id="PS51194"/>
    </source>
</evidence>
<evidence type="ECO:0000313" key="7">
    <source>
        <dbReference type="Proteomes" id="UP001205748"/>
    </source>
</evidence>
<evidence type="ECO:0000256" key="2">
    <source>
        <dbReference type="PROSITE-ProRule" id="PRU00325"/>
    </source>
</evidence>
<dbReference type="GO" id="GO:0016787">
    <property type="term" value="F:hydrolase activity"/>
    <property type="evidence" value="ECO:0007669"/>
    <property type="project" value="UniProtKB-KW"/>
</dbReference>
<sequence>MFALTEDQIMNLCNGSYVYYKGKQYYEHSRVKTLEFDSKINGFLALVTGRENYRVKTYFDEVGDFEDASCTCLAYKSYMGYCKHIVAVLLTIKDDKQSTARILENRRKEGIRNIINYFSYDGVQPKVPLSLEINYEFNNSGNHMTDYSSLLHFKIGEQKLYVMKSPKTFIHHLNKNEPLEYGKAFTFLPYKHSFNAQDQPIIDMIKEKVEEEKITNISSWGYNKNSIFNGKHMILSPTSVKRFFHMMGNRKFNACIDGVIYKDIGILEEDLPLAFKLNKDKNNMFLEILGNAKIQALTEDGSYYFYEDNIYCISPEQQKYFTPIYTSLVQEEKNILHIPQDYKENFVSQVLPFVEKIGSLGIDKKIETSIYKPEFRAEIYLDKKDKMVTVEVKYIYGDITINPFEEYHKSAEEQRILVRNIEKEGQIISLLEEAEFKVSSEYIYLEGDEKIYEFIQKDIPALHQLSEVYYSDAFKSIKMYNQSSLSARMRLNEDTNILEFSFAIDGIDKSEIADVFMALQEKKKYYRLKKGGFLPLNLEGLEEFTKMIDYLSISLEDLDQDIIQLPKYRALYLDEMMKETKVKNVQRNIAFKSLIQNIKEPADLDYQVPASFENILRPYQITGFKWLKTLAEYKMGGILADDMGLGKTIQILALLLSEKEEKGRKPSLVVAPTSLVYNWMAEVEKFAPQLKTLVIAGNKEERQQNIDALSEYDLIVTSYPLIRRDIECYQGKKFRCCILDEAQHIKNPSSQNATSVKEITAENYFSLTGTPIENSLTELWSIFDFIMPGYLLTHGRFVKKYERSIIKEENKEALKQLKKQIAPFILRRMKKEVLMELPDKIENKLMVELTKEQKLIYLSYLSQIKGEINDEIKEKGFGRSHIKILAALTRLRQICCHPALFLENYEGGSGKMDLLREVVEESLQGGHRVLLFSQFTSMLTIIRKFLEEQKIEYFYLDGSTDTEKRGTMVERFNQGEREVFLISLKAGGTGLNLTGADTVIHFDPWWNPAVEDQATDRAYRMGQKNTVHVIKLFTKGTIEEKIFAIQEKKKKMIDSVVEPGETIISKLSEDEIRNLFE</sequence>
<evidence type="ECO:0000259" key="4">
    <source>
        <dbReference type="PROSITE" id="PS51192"/>
    </source>
</evidence>
<dbReference type="Pfam" id="PF08455">
    <property type="entry name" value="SNF2_assoc"/>
    <property type="match status" value="1"/>
</dbReference>
<dbReference type="PANTHER" id="PTHR10799">
    <property type="entry name" value="SNF2/RAD54 HELICASE FAMILY"/>
    <property type="match status" value="1"/>
</dbReference>
<name>A0AAE3HFL2_9FIRM</name>
<organism evidence="6 7">
    <name type="scientific">Irregularibacter muris</name>
    <dbReference type="NCBI Taxonomy" id="1796619"/>
    <lineage>
        <taxon>Bacteria</taxon>
        <taxon>Bacillati</taxon>
        <taxon>Bacillota</taxon>
        <taxon>Clostridia</taxon>
        <taxon>Eubacteriales</taxon>
        <taxon>Eubacteriaceae</taxon>
        <taxon>Irregularibacter</taxon>
    </lineage>
</organism>
<keyword evidence="7" id="KW-1185">Reference proteome</keyword>
<dbReference type="Proteomes" id="UP001205748">
    <property type="component" value="Unassembled WGS sequence"/>
</dbReference>
<proteinExistence type="predicted"/>
<dbReference type="PROSITE" id="PS51194">
    <property type="entry name" value="HELICASE_CTER"/>
    <property type="match status" value="1"/>
</dbReference>
<dbReference type="InterPro" id="IPR007527">
    <property type="entry name" value="Znf_SWIM"/>
</dbReference>
<dbReference type="GO" id="GO:0005524">
    <property type="term" value="F:ATP binding"/>
    <property type="evidence" value="ECO:0007669"/>
    <property type="project" value="InterPro"/>
</dbReference>
<dbReference type="InterPro" id="IPR038718">
    <property type="entry name" value="SNF2-like_sf"/>
</dbReference>